<evidence type="ECO:0000256" key="2">
    <source>
        <dbReference type="SAM" id="Phobius"/>
    </source>
</evidence>
<dbReference type="RefSeq" id="WP_130937945.1">
    <property type="nucleotide sequence ID" value="NZ_BMEE01000005.1"/>
</dbReference>
<reference evidence="3 4" key="1">
    <citation type="journal article" date="2015" name="Int. J. Syst. Evol. Microbiol.">
        <title>Hyunsoonleella pacifica sp. nov., isolated from seawater of South Pacific Gyre.</title>
        <authorList>
            <person name="Gao X."/>
            <person name="Zhang Z."/>
            <person name="Dai X."/>
            <person name="Zhang X.H."/>
        </authorList>
    </citation>
    <scope>NUCLEOTIDE SEQUENCE [LARGE SCALE GENOMIC DNA]</scope>
    <source>
        <strain evidence="3 4">SW033</strain>
    </source>
</reference>
<comment type="caution">
    <text evidence="3">The sequence shown here is derived from an EMBL/GenBank/DDBJ whole genome shotgun (WGS) entry which is preliminary data.</text>
</comment>
<evidence type="ECO:0000256" key="1">
    <source>
        <dbReference type="SAM" id="MobiDB-lite"/>
    </source>
</evidence>
<accession>A0A4Q9FLM2</accession>
<feature type="region of interest" description="Disordered" evidence="1">
    <location>
        <begin position="76"/>
        <end position="96"/>
    </location>
</feature>
<dbReference type="AlphaFoldDB" id="A0A4Q9FLM2"/>
<keyword evidence="4" id="KW-1185">Reference proteome</keyword>
<evidence type="ECO:0000313" key="4">
    <source>
        <dbReference type="Proteomes" id="UP000292372"/>
    </source>
</evidence>
<proteinExistence type="predicted"/>
<gene>
    <name evidence="3" type="ORF">EYD46_14780</name>
</gene>
<keyword evidence="2" id="KW-0812">Transmembrane</keyword>
<protein>
    <submittedName>
        <fullName evidence="3">Uncharacterized protein</fullName>
    </submittedName>
</protein>
<dbReference type="OrthoDB" id="1099872at2"/>
<keyword evidence="2" id="KW-0472">Membrane</keyword>
<dbReference type="Proteomes" id="UP000292372">
    <property type="component" value="Unassembled WGS sequence"/>
</dbReference>
<evidence type="ECO:0000313" key="3">
    <source>
        <dbReference type="EMBL" id="TBN13758.1"/>
    </source>
</evidence>
<organism evidence="3 4">
    <name type="scientific">Hyunsoonleella pacifica</name>
    <dbReference type="NCBI Taxonomy" id="1080224"/>
    <lineage>
        <taxon>Bacteria</taxon>
        <taxon>Pseudomonadati</taxon>
        <taxon>Bacteroidota</taxon>
        <taxon>Flavobacteriia</taxon>
        <taxon>Flavobacteriales</taxon>
        <taxon>Flavobacteriaceae</taxon>
    </lineage>
</organism>
<keyword evidence="2" id="KW-1133">Transmembrane helix</keyword>
<sequence length="132" mass="15253">MSNFFKHKMRGKSPGEIAGMIIFGIIAITGLAILFGFVLMWLWNWLMPELFGLPSVTYWQAAGLFILFKVLIGGCGSSSRKCSSDKDKSSHRKDGKRDFSKWKHYDKFWKEEGNKAYEDYLNRINQKQSNDD</sequence>
<name>A0A4Q9FLM2_9FLAO</name>
<feature type="transmembrane region" description="Helical" evidence="2">
    <location>
        <begin position="21"/>
        <end position="46"/>
    </location>
</feature>
<dbReference type="EMBL" id="SIRS01000006">
    <property type="protein sequence ID" value="TBN13758.1"/>
    <property type="molecule type" value="Genomic_DNA"/>
</dbReference>
<feature type="transmembrane region" description="Helical" evidence="2">
    <location>
        <begin position="58"/>
        <end position="76"/>
    </location>
</feature>